<evidence type="ECO:0000313" key="2">
    <source>
        <dbReference type="Proteomes" id="UP001300502"/>
    </source>
</evidence>
<protein>
    <submittedName>
        <fullName evidence="1">Uncharacterized protein</fullName>
    </submittedName>
</protein>
<name>A0AAV9IDV7_9RHOD</name>
<dbReference type="AlphaFoldDB" id="A0AAV9IDV7"/>
<gene>
    <name evidence="1" type="ORF">GAYE_SCF15G3569</name>
</gene>
<reference evidence="1 2" key="1">
    <citation type="submission" date="2022-07" db="EMBL/GenBank/DDBJ databases">
        <title>Genome-wide signatures of adaptation to extreme environments.</title>
        <authorList>
            <person name="Cho C.H."/>
            <person name="Yoon H.S."/>
        </authorList>
    </citation>
    <scope>NUCLEOTIDE SEQUENCE [LARGE SCALE GENOMIC DNA]</scope>
    <source>
        <strain evidence="1 2">108.79 E11</strain>
    </source>
</reference>
<sequence>MGSSGIQDNCDVLHRISKKSPLQKRHQMFEQLVFVATVVEKDFLELASYTLSIENLTTNSQEAHSNPDISSNENKVNQDSTAFHGINTTAEKTETHTDKSSNSGAVQSHFPRRLKCNYRNLKKTKIAPTRKPQSFVHLTKTVRVTCRSRNPASKPQVRSIMKYRF</sequence>
<dbReference type="EMBL" id="JANCYU010000032">
    <property type="protein sequence ID" value="KAK4525660.1"/>
    <property type="molecule type" value="Genomic_DNA"/>
</dbReference>
<organism evidence="1 2">
    <name type="scientific">Galdieria yellowstonensis</name>
    <dbReference type="NCBI Taxonomy" id="3028027"/>
    <lineage>
        <taxon>Eukaryota</taxon>
        <taxon>Rhodophyta</taxon>
        <taxon>Bangiophyceae</taxon>
        <taxon>Galdieriales</taxon>
        <taxon>Galdieriaceae</taxon>
        <taxon>Galdieria</taxon>
    </lineage>
</organism>
<proteinExistence type="predicted"/>
<accession>A0AAV9IDV7</accession>
<dbReference type="Proteomes" id="UP001300502">
    <property type="component" value="Unassembled WGS sequence"/>
</dbReference>
<evidence type="ECO:0000313" key="1">
    <source>
        <dbReference type="EMBL" id="KAK4525660.1"/>
    </source>
</evidence>
<comment type="caution">
    <text evidence="1">The sequence shown here is derived from an EMBL/GenBank/DDBJ whole genome shotgun (WGS) entry which is preliminary data.</text>
</comment>
<keyword evidence="2" id="KW-1185">Reference proteome</keyword>